<evidence type="ECO:0000313" key="2">
    <source>
        <dbReference type="Proteomes" id="UP000534286"/>
    </source>
</evidence>
<sequence>MIRVRIHDGMVTVLFDSWARLFTRTGAVSVPLAAIGEVHCLDRPLAAVKGTHFGLLVSGFIKVGTWRSLGGVRQLVAARRDVTGLRIVLKGRASGYDELIISVQDAREIQRNLAAAL</sequence>
<reference evidence="1 2" key="1">
    <citation type="submission" date="2020-08" db="EMBL/GenBank/DDBJ databases">
        <title>Sequencing the genomes of 1000 actinobacteria strains.</title>
        <authorList>
            <person name="Klenk H.-P."/>
        </authorList>
    </citation>
    <scope>NUCLEOTIDE SEQUENCE [LARGE SCALE GENOMIC DNA]</scope>
    <source>
        <strain evidence="1 2">DSM 43023</strain>
    </source>
</reference>
<dbReference type="Proteomes" id="UP000534286">
    <property type="component" value="Unassembled WGS sequence"/>
</dbReference>
<proteinExistence type="predicted"/>
<name>A0A7W7S1B6_9ACTN</name>
<gene>
    <name evidence="1" type="ORF">FHR32_006346</name>
</gene>
<protein>
    <recommendedName>
        <fullName evidence="3">PH domain-containing protein</fullName>
    </recommendedName>
</protein>
<dbReference type="EMBL" id="JACHJU010000003">
    <property type="protein sequence ID" value="MBB4941960.1"/>
    <property type="molecule type" value="Genomic_DNA"/>
</dbReference>
<evidence type="ECO:0008006" key="3">
    <source>
        <dbReference type="Google" id="ProtNLM"/>
    </source>
</evidence>
<evidence type="ECO:0000313" key="1">
    <source>
        <dbReference type="EMBL" id="MBB4941960.1"/>
    </source>
</evidence>
<dbReference type="RefSeq" id="WP_184758016.1">
    <property type="nucleotide sequence ID" value="NZ_BAABEK010000034.1"/>
</dbReference>
<accession>A0A7W7S1B6</accession>
<keyword evidence="2" id="KW-1185">Reference proteome</keyword>
<comment type="caution">
    <text evidence="1">The sequence shown here is derived from an EMBL/GenBank/DDBJ whole genome shotgun (WGS) entry which is preliminary data.</text>
</comment>
<organism evidence="1 2">
    <name type="scientific">Streptosporangium album</name>
    <dbReference type="NCBI Taxonomy" id="47479"/>
    <lineage>
        <taxon>Bacteria</taxon>
        <taxon>Bacillati</taxon>
        <taxon>Actinomycetota</taxon>
        <taxon>Actinomycetes</taxon>
        <taxon>Streptosporangiales</taxon>
        <taxon>Streptosporangiaceae</taxon>
        <taxon>Streptosporangium</taxon>
    </lineage>
</organism>
<dbReference type="AlphaFoldDB" id="A0A7W7S1B6"/>